<keyword evidence="3" id="KW-1185">Reference proteome</keyword>
<sequence length="450" mass="46644">MPAGVGRKAAYDGPMGRGTLVRMVIDLGLDREPPAARLRDWGRRPGRGRPLVFALVAALLLAVGGSGPAPAPSLTLTASLALDRRTDFVVIGDQLYVSAAGVDMVGPATDSRWLLSAYDLPTGRPLWTAPYASSVEQFVDVQQADGLVLVTGLVGGDGISTPTTAIETATGRALWTLPTRVAVADDGRTGVIGGLLRPGEPAGPTVRAVDLATGRDLWKATYPAPTTVRSVPGGRAVTVTNGDGGGRAEVRDARTGVVLVSRSVLPPGTGATLSVSVGDSLLLGYQDAEGARGVAAYATETLELRWRRVISEDDARRFSPCGRLVCTPSAFGVEAIDPTTGALVWHTDDADAVFDVGGVLVADAQPAGLAAVDPATGRTLFDLGGLETVLTRATSTGWFRWGARSATTGAGCRSPGRSRQRLDRSVWCHIGYGTASWASRASCAACRTTS</sequence>
<dbReference type="Gene3D" id="2.130.10.10">
    <property type="entry name" value="YVTN repeat-like/Quinoprotein amine dehydrogenase"/>
    <property type="match status" value="1"/>
</dbReference>
<proteinExistence type="predicted"/>
<dbReference type="AlphaFoldDB" id="A0A6F8YP24"/>
<dbReference type="Proteomes" id="UP000503011">
    <property type="component" value="Chromosome"/>
</dbReference>
<dbReference type="Pfam" id="PF13360">
    <property type="entry name" value="PQQ_2"/>
    <property type="match status" value="1"/>
</dbReference>
<accession>A0A6F8YP24</accession>
<evidence type="ECO:0000259" key="1">
    <source>
        <dbReference type="Pfam" id="PF13360"/>
    </source>
</evidence>
<feature type="domain" description="Pyrrolo-quinoline quinone repeat" evidence="1">
    <location>
        <begin position="115"/>
        <end position="346"/>
    </location>
</feature>
<dbReference type="InterPro" id="IPR002372">
    <property type="entry name" value="PQQ_rpt_dom"/>
</dbReference>
<reference evidence="2 3" key="2">
    <citation type="submission" date="2020-03" db="EMBL/GenBank/DDBJ databases">
        <authorList>
            <person name="Ichikawa N."/>
            <person name="Kimura A."/>
            <person name="Kitahashi Y."/>
            <person name="Uohara A."/>
        </authorList>
    </citation>
    <scope>NUCLEOTIDE SEQUENCE [LARGE SCALE GENOMIC DNA]</scope>
    <source>
        <strain evidence="2 3">NBRC 105367</strain>
    </source>
</reference>
<gene>
    <name evidence="2" type="ORF">Psuf_051850</name>
</gene>
<reference evidence="2 3" key="1">
    <citation type="submission" date="2020-03" db="EMBL/GenBank/DDBJ databases">
        <title>Whole genome shotgun sequence of Phytohabitans suffuscus NBRC 105367.</title>
        <authorList>
            <person name="Komaki H."/>
            <person name="Tamura T."/>
        </authorList>
    </citation>
    <scope>NUCLEOTIDE SEQUENCE [LARGE SCALE GENOMIC DNA]</scope>
    <source>
        <strain evidence="2 3">NBRC 105367</strain>
    </source>
</reference>
<evidence type="ECO:0000313" key="3">
    <source>
        <dbReference type="Proteomes" id="UP000503011"/>
    </source>
</evidence>
<dbReference type="EMBL" id="AP022871">
    <property type="protein sequence ID" value="BCB87872.1"/>
    <property type="molecule type" value="Genomic_DNA"/>
</dbReference>
<evidence type="ECO:0000313" key="2">
    <source>
        <dbReference type="EMBL" id="BCB87872.1"/>
    </source>
</evidence>
<dbReference type="SUPFAM" id="SSF50998">
    <property type="entry name" value="Quinoprotein alcohol dehydrogenase-like"/>
    <property type="match status" value="1"/>
</dbReference>
<name>A0A6F8YP24_9ACTN</name>
<organism evidence="2 3">
    <name type="scientific">Phytohabitans suffuscus</name>
    <dbReference type="NCBI Taxonomy" id="624315"/>
    <lineage>
        <taxon>Bacteria</taxon>
        <taxon>Bacillati</taxon>
        <taxon>Actinomycetota</taxon>
        <taxon>Actinomycetes</taxon>
        <taxon>Micromonosporales</taxon>
        <taxon>Micromonosporaceae</taxon>
    </lineage>
</organism>
<dbReference type="InterPro" id="IPR011047">
    <property type="entry name" value="Quinoprotein_ADH-like_sf"/>
</dbReference>
<dbReference type="PANTHER" id="PTHR34512">
    <property type="entry name" value="CELL SURFACE PROTEIN"/>
    <property type="match status" value="1"/>
</dbReference>
<dbReference type="PANTHER" id="PTHR34512:SF30">
    <property type="entry name" value="OUTER MEMBRANE PROTEIN ASSEMBLY FACTOR BAMB"/>
    <property type="match status" value="1"/>
</dbReference>
<dbReference type="KEGG" id="psuu:Psuf_051850"/>
<protein>
    <recommendedName>
        <fullName evidence="1">Pyrrolo-quinoline quinone repeat domain-containing protein</fullName>
    </recommendedName>
</protein>
<dbReference type="InterPro" id="IPR015943">
    <property type="entry name" value="WD40/YVTN_repeat-like_dom_sf"/>
</dbReference>